<evidence type="ECO:0000256" key="3">
    <source>
        <dbReference type="ARBA" id="ARBA00022801"/>
    </source>
</evidence>
<dbReference type="Pfam" id="PF00328">
    <property type="entry name" value="His_Phos_2"/>
    <property type="match status" value="1"/>
</dbReference>
<accession>A0AAN6S443</accession>
<dbReference type="AlphaFoldDB" id="A0AAN6S443"/>
<dbReference type="CDD" id="cd07061">
    <property type="entry name" value="HP_HAP_like"/>
    <property type="match status" value="1"/>
</dbReference>
<keyword evidence="5" id="KW-0472">Membrane</keyword>
<dbReference type="PANTHER" id="PTHR20963">
    <property type="entry name" value="MULTIPLE INOSITOL POLYPHOSPHATE PHOSPHATASE-RELATED"/>
    <property type="match status" value="1"/>
</dbReference>
<feature type="compositionally biased region" description="Low complexity" evidence="4">
    <location>
        <begin position="29"/>
        <end position="39"/>
    </location>
</feature>
<evidence type="ECO:0000313" key="6">
    <source>
        <dbReference type="EMBL" id="KAK3939799.1"/>
    </source>
</evidence>
<feature type="region of interest" description="Disordered" evidence="4">
    <location>
        <begin position="12"/>
        <end position="60"/>
    </location>
</feature>
<proteinExistence type="inferred from homology"/>
<organism evidence="6 7">
    <name type="scientific">Diplogelasinospora grovesii</name>
    <dbReference type="NCBI Taxonomy" id="303347"/>
    <lineage>
        <taxon>Eukaryota</taxon>
        <taxon>Fungi</taxon>
        <taxon>Dikarya</taxon>
        <taxon>Ascomycota</taxon>
        <taxon>Pezizomycotina</taxon>
        <taxon>Sordariomycetes</taxon>
        <taxon>Sordariomycetidae</taxon>
        <taxon>Sordariales</taxon>
        <taxon>Diplogelasinosporaceae</taxon>
        <taxon>Diplogelasinospora</taxon>
    </lineage>
</organism>
<comment type="caution">
    <text evidence="6">The sequence shown here is derived from an EMBL/GenBank/DDBJ whole genome shotgun (WGS) entry which is preliminary data.</text>
</comment>
<sequence>MGFAEITAQLRSYLPGGGGGGPVVYTALPPSEAPSSSSQPDDEPEGSSQGHGQGQGRGRWLSRRRLLRQQQQRQRANWRNNTGTGNVTALKFSAAAIMLVVVVYLFTVFVRSAHARQKCDTPSRGYQCHTATSHSWGQYSPFFSVPSSLPSDLPAGCEVSFVQVLSRHGARDPTLHKSQAYNATIAKIHQQATGYGVGYEWLEGYQYTLGADQLTGFGEQEMVNSGLGFYRRYHSFIRDLDLKSGEGAVFVRSAGQQRVVESAKLWAEGFNQASKHDKTAVVPGVRVDVVIPEGRGVNNTLSHDLCTSFEEGEYAGLGGDAQNTFAAVFVPPILERLQQNLKGVNLSMEETVYMMDMCPYDTVASSKGKLSDFCRLFTVEEWESYDYYQTLGKWYGYGPGNPLGATQGVGWVNELVARLTNQPVNDSTSTNRTLDTDEETFPLGKKVYADFSHDNDMTGILAALGLYEIKGGLSKITRQEAEEVGGYAAAWTVPFAARIYVEKQTCKDQREEMVRIVVNDRVVPLTGCENDGLGRCKLGEFVEGLGFARQGGDWEKCFV</sequence>
<keyword evidence="5" id="KW-1133">Transmembrane helix</keyword>
<evidence type="ECO:0000313" key="7">
    <source>
        <dbReference type="Proteomes" id="UP001303473"/>
    </source>
</evidence>
<keyword evidence="3" id="KW-0378">Hydrolase</keyword>
<comment type="similarity">
    <text evidence="1">Belongs to the histidine acid phosphatase family.</text>
</comment>
<evidence type="ECO:0000256" key="2">
    <source>
        <dbReference type="ARBA" id="ARBA00012632"/>
    </source>
</evidence>
<dbReference type="GO" id="GO:0003993">
    <property type="term" value="F:acid phosphatase activity"/>
    <property type="evidence" value="ECO:0007669"/>
    <property type="project" value="TreeGrafter"/>
</dbReference>
<dbReference type="EC" id="3.1.3.8" evidence="2"/>
<keyword evidence="5" id="KW-0812">Transmembrane</keyword>
<dbReference type="InterPro" id="IPR000560">
    <property type="entry name" value="His_Pase_clade-2"/>
</dbReference>
<dbReference type="Proteomes" id="UP001303473">
    <property type="component" value="Unassembled WGS sequence"/>
</dbReference>
<feature type="transmembrane region" description="Helical" evidence="5">
    <location>
        <begin position="89"/>
        <end position="110"/>
    </location>
</feature>
<dbReference type="GO" id="GO:0016158">
    <property type="term" value="F:inositol hexakisphosphate 3-phosphatase activity"/>
    <property type="evidence" value="ECO:0007669"/>
    <property type="project" value="UniProtKB-EC"/>
</dbReference>
<dbReference type="InterPro" id="IPR029033">
    <property type="entry name" value="His_PPase_superfam"/>
</dbReference>
<reference evidence="7" key="1">
    <citation type="journal article" date="2023" name="Mol. Phylogenet. Evol.">
        <title>Genome-scale phylogeny and comparative genomics of the fungal order Sordariales.</title>
        <authorList>
            <person name="Hensen N."/>
            <person name="Bonometti L."/>
            <person name="Westerberg I."/>
            <person name="Brannstrom I.O."/>
            <person name="Guillou S."/>
            <person name="Cros-Aarteil S."/>
            <person name="Calhoun S."/>
            <person name="Haridas S."/>
            <person name="Kuo A."/>
            <person name="Mondo S."/>
            <person name="Pangilinan J."/>
            <person name="Riley R."/>
            <person name="LaButti K."/>
            <person name="Andreopoulos B."/>
            <person name="Lipzen A."/>
            <person name="Chen C."/>
            <person name="Yan M."/>
            <person name="Daum C."/>
            <person name="Ng V."/>
            <person name="Clum A."/>
            <person name="Steindorff A."/>
            <person name="Ohm R.A."/>
            <person name="Martin F."/>
            <person name="Silar P."/>
            <person name="Natvig D.O."/>
            <person name="Lalanne C."/>
            <person name="Gautier V."/>
            <person name="Ament-Velasquez S.L."/>
            <person name="Kruys A."/>
            <person name="Hutchinson M.I."/>
            <person name="Powell A.J."/>
            <person name="Barry K."/>
            <person name="Miller A.N."/>
            <person name="Grigoriev I.V."/>
            <person name="Debuchy R."/>
            <person name="Gladieux P."/>
            <person name="Hiltunen Thoren M."/>
            <person name="Johannesson H."/>
        </authorList>
    </citation>
    <scope>NUCLEOTIDE SEQUENCE [LARGE SCALE GENOMIC DNA]</scope>
    <source>
        <strain evidence="7">CBS 340.73</strain>
    </source>
</reference>
<gene>
    <name evidence="6" type="ORF">QBC46DRAFT_387002</name>
</gene>
<dbReference type="PROSITE" id="PS00616">
    <property type="entry name" value="HIS_ACID_PHOSPHAT_1"/>
    <property type="match status" value="1"/>
</dbReference>
<evidence type="ECO:0000256" key="4">
    <source>
        <dbReference type="SAM" id="MobiDB-lite"/>
    </source>
</evidence>
<dbReference type="InterPro" id="IPR033379">
    <property type="entry name" value="Acid_Pase_AS"/>
</dbReference>
<name>A0AAN6S443_9PEZI</name>
<dbReference type="EMBL" id="MU853805">
    <property type="protein sequence ID" value="KAK3939799.1"/>
    <property type="molecule type" value="Genomic_DNA"/>
</dbReference>
<protein>
    <recommendedName>
        <fullName evidence="2">3-phytase</fullName>
        <ecNumber evidence="2">3.1.3.8</ecNumber>
    </recommendedName>
</protein>
<keyword evidence="7" id="KW-1185">Reference proteome</keyword>
<evidence type="ECO:0000256" key="5">
    <source>
        <dbReference type="SAM" id="Phobius"/>
    </source>
</evidence>
<dbReference type="Gene3D" id="3.40.50.1240">
    <property type="entry name" value="Phosphoglycerate mutase-like"/>
    <property type="match status" value="1"/>
</dbReference>
<dbReference type="SUPFAM" id="SSF53254">
    <property type="entry name" value="Phosphoglycerate mutase-like"/>
    <property type="match status" value="1"/>
</dbReference>
<dbReference type="PROSITE" id="PS00778">
    <property type="entry name" value="HIS_ACID_PHOSPHAT_2"/>
    <property type="match status" value="1"/>
</dbReference>
<evidence type="ECO:0000256" key="1">
    <source>
        <dbReference type="ARBA" id="ARBA00005375"/>
    </source>
</evidence>
<dbReference type="PANTHER" id="PTHR20963:SF24">
    <property type="entry name" value="3-PHYTASE B"/>
    <property type="match status" value="1"/>
</dbReference>